<name>A0A6A4X2Q6_AMPAM</name>
<dbReference type="GO" id="GO:0003834">
    <property type="term" value="F:beta-carotene 15,15'-dioxygenase activity"/>
    <property type="evidence" value="ECO:0007669"/>
    <property type="project" value="TreeGrafter"/>
</dbReference>
<dbReference type="EMBL" id="VIIS01000218">
    <property type="protein sequence ID" value="KAF0311759.1"/>
    <property type="molecule type" value="Genomic_DNA"/>
</dbReference>
<evidence type="ECO:0000256" key="2">
    <source>
        <dbReference type="ARBA" id="ARBA00022723"/>
    </source>
</evidence>
<dbReference type="InterPro" id="IPR004294">
    <property type="entry name" value="Carotenoid_Oase"/>
</dbReference>
<dbReference type="GO" id="GO:0046872">
    <property type="term" value="F:metal ion binding"/>
    <property type="evidence" value="ECO:0007669"/>
    <property type="project" value="UniProtKB-KW"/>
</dbReference>
<dbReference type="Proteomes" id="UP000440578">
    <property type="component" value="Unassembled WGS sequence"/>
</dbReference>
<dbReference type="Pfam" id="PF03055">
    <property type="entry name" value="RPE65"/>
    <property type="match status" value="1"/>
</dbReference>
<protein>
    <submittedName>
        <fullName evidence="7">Carotenoid isomerooxygenase</fullName>
    </submittedName>
</protein>
<evidence type="ECO:0000256" key="1">
    <source>
        <dbReference type="ARBA" id="ARBA00006787"/>
    </source>
</evidence>
<evidence type="ECO:0000313" key="7">
    <source>
        <dbReference type="EMBL" id="KAF0311759.1"/>
    </source>
</evidence>
<feature type="compositionally biased region" description="Pro residues" evidence="6">
    <location>
        <begin position="63"/>
        <end position="74"/>
    </location>
</feature>
<organism evidence="7 8">
    <name type="scientific">Amphibalanus amphitrite</name>
    <name type="common">Striped barnacle</name>
    <name type="synonym">Balanus amphitrite</name>
    <dbReference type="NCBI Taxonomy" id="1232801"/>
    <lineage>
        <taxon>Eukaryota</taxon>
        <taxon>Metazoa</taxon>
        <taxon>Ecdysozoa</taxon>
        <taxon>Arthropoda</taxon>
        <taxon>Crustacea</taxon>
        <taxon>Multicrustacea</taxon>
        <taxon>Cirripedia</taxon>
        <taxon>Thoracica</taxon>
        <taxon>Thoracicalcarea</taxon>
        <taxon>Balanomorpha</taxon>
        <taxon>Balanoidea</taxon>
        <taxon>Balanidae</taxon>
        <taxon>Amphibalaninae</taxon>
        <taxon>Amphibalanus</taxon>
    </lineage>
</organism>
<accession>A0A6A4X2Q6</accession>
<dbReference type="OrthoDB" id="1069523at2759"/>
<comment type="cofactor">
    <cofactor evidence="5">
        <name>Fe(2+)</name>
        <dbReference type="ChEBI" id="CHEBI:29033"/>
    </cofactor>
    <text evidence="5">Binds 1 Fe(2+) ion per subunit.</text>
</comment>
<gene>
    <name evidence="7" type="primary">ninaB</name>
    <name evidence="7" type="ORF">FJT64_017465</name>
</gene>
<evidence type="ECO:0000256" key="6">
    <source>
        <dbReference type="SAM" id="MobiDB-lite"/>
    </source>
</evidence>
<sequence>MFRILEEANREALATFLCPPGYSAALAQAAAAPPGYEPETCPGSPVEVEFFWDASSRAASPAPERPLPLAPRSPVPGHRLRRPSGMTPPPLRRRRPSEWSRCETPPAVGGLLSVAPTAAGAAGRRRSSAQLELLMVFGGADTAAAGQPPAEQPPAEASCYPNCDLSIWMRSCDTEQIEPLRGEISGVIPSWLRGSLLRNGPGRLNVGDEQFKHLFDASALLHRFHIADGDVTYQNRFLRSRTYERNTAARRIVVSEFGTLASVPDPCQTIFQRVSSMFSTEEMMTDNAMISIYPYGDELYALTETPYLFRVDPETLETKQRVNLMKHVQVVNHSAHPHVQPDGTVFNLGQSVGLTGPAYNVLRFPPSDGSGVDNVFERAQVVASVGCRWPLHPSYMHSFCITPGYFVLIEQPLAVSTVQVCRTLLQRQPLVAALRWFDEPTRFIVIDRKTNRATSLSYQTDPLFFLHTINAYEEDGHLVVDLCAYQDAQMLDCMYVEALKTNPHYADMFRGRPTRFVLPLSPPVGLDPAANLVTLTGTTATARRRSDGSLQLTPELLCDLGTETPRINYARHNGTKYRYFYAISSDVDGDNPGKLIKVDTVTHQTRTWCEQNAYPSEPVFVPRPDAMSEDDGVLLSALLWAQGQERQVALLVVDAVSMRELGRATFHTDGPVPKCLHGWFKGDSV</sequence>
<dbReference type="AlphaFoldDB" id="A0A6A4X2Q6"/>
<dbReference type="GO" id="GO:0042574">
    <property type="term" value="P:retinal metabolic process"/>
    <property type="evidence" value="ECO:0007669"/>
    <property type="project" value="TreeGrafter"/>
</dbReference>
<feature type="binding site" evidence="5">
    <location>
        <position position="397"/>
    </location>
    <ligand>
        <name>Fe cation</name>
        <dbReference type="ChEBI" id="CHEBI:24875"/>
        <note>catalytic</note>
    </ligand>
</feature>
<keyword evidence="3" id="KW-0560">Oxidoreductase</keyword>
<comment type="similarity">
    <text evidence="1">Belongs to the carotenoid oxygenase family.</text>
</comment>
<keyword evidence="4 5" id="KW-0408">Iron</keyword>
<feature type="binding site" evidence="5">
    <location>
        <position position="677"/>
    </location>
    <ligand>
        <name>Fe cation</name>
        <dbReference type="ChEBI" id="CHEBI:24875"/>
        <note>catalytic</note>
    </ligand>
</feature>
<keyword evidence="8" id="KW-1185">Reference proteome</keyword>
<keyword evidence="2 5" id="KW-0479">Metal-binding</keyword>
<dbReference type="GO" id="GO:0010436">
    <property type="term" value="F:carotenoid dioxygenase activity"/>
    <property type="evidence" value="ECO:0007669"/>
    <property type="project" value="TreeGrafter"/>
</dbReference>
<comment type="caution">
    <text evidence="7">The sequence shown here is derived from an EMBL/GenBank/DDBJ whole genome shotgun (WGS) entry which is preliminary data.</text>
</comment>
<evidence type="ECO:0000313" key="8">
    <source>
        <dbReference type="Proteomes" id="UP000440578"/>
    </source>
</evidence>
<dbReference type="PANTHER" id="PTHR10543">
    <property type="entry name" value="BETA-CAROTENE DIOXYGENASE"/>
    <property type="match status" value="1"/>
</dbReference>
<dbReference type="PANTHER" id="PTHR10543:SF24">
    <property type="entry name" value="CAROTENOID ISOMEROOXYGENASE"/>
    <property type="match status" value="1"/>
</dbReference>
<evidence type="ECO:0000256" key="4">
    <source>
        <dbReference type="ARBA" id="ARBA00023004"/>
    </source>
</evidence>
<feature type="region of interest" description="Disordered" evidence="6">
    <location>
        <begin position="57"/>
        <end position="106"/>
    </location>
</feature>
<dbReference type="GO" id="GO:0016121">
    <property type="term" value="P:carotene catabolic process"/>
    <property type="evidence" value="ECO:0007669"/>
    <property type="project" value="TreeGrafter"/>
</dbReference>
<evidence type="ECO:0000256" key="3">
    <source>
        <dbReference type="ARBA" id="ARBA00023002"/>
    </source>
</evidence>
<evidence type="ECO:0000256" key="5">
    <source>
        <dbReference type="PIRSR" id="PIRSR604294-1"/>
    </source>
</evidence>
<proteinExistence type="inferred from homology"/>
<reference evidence="7 8" key="1">
    <citation type="submission" date="2019-07" db="EMBL/GenBank/DDBJ databases">
        <title>Draft genome assembly of a fouling barnacle, Amphibalanus amphitrite (Darwin, 1854): The first reference genome for Thecostraca.</title>
        <authorList>
            <person name="Kim W."/>
        </authorList>
    </citation>
    <scope>NUCLEOTIDE SEQUENCE [LARGE SCALE GENOMIC DNA]</scope>
    <source>
        <strain evidence="7">SNU_AA5</strain>
        <tissue evidence="7">Soma without cirri and trophi</tissue>
    </source>
</reference>
<feature type="binding site" evidence="5">
    <location>
        <position position="467"/>
    </location>
    <ligand>
        <name>Fe cation</name>
        <dbReference type="ChEBI" id="CHEBI:24875"/>
        <note>catalytic</note>
    </ligand>
</feature>
<feature type="binding site" evidence="5">
    <location>
        <position position="336"/>
    </location>
    <ligand>
        <name>Fe cation</name>
        <dbReference type="ChEBI" id="CHEBI:24875"/>
        <note>catalytic</note>
    </ligand>
</feature>